<feature type="transmembrane region" description="Helical" evidence="1">
    <location>
        <begin position="140"/>
        <end position="158"/>
    </location>
</feature>
<dbReference type="KEGG" id="vab:WPS_27700"/>
<keyword evidence="1" id="KW-1133">Transmembrane helix</keyword>
<evidence type="ECO:0000313" key="2">
    <source>
        <dbReference type="EMBL" id="BDE07494.1"/>
    </source>
</evidence>
<name>A0AAN1XYV6_UNVUL</name>
<sequence length="210" mass="22060">MTGLFVAVLAVQLRGSRYVPAIYWTVVVLISVVGTLLSDTLVDKLGVGLRTSSLVFAAGLALVFLAWWLSERNLSVHSITTTRRELFYCGAILLTFASGTSTGDLVGESFGLGYGISALVFAGLIALTALAYYAFKVNGVLAFWIAYILTRPLGASMGDLLAQSPKDGGLGIGTTLTSAVFLAIIVGLVTYLSRTGADEIAAARAERRAA</sequence>
<gene>
    <name evidence="2" type="ORF">WPS_27700</name>
</gene>
<feature type="transmembrane region" description="Helical" evidence="1">
    <location>
        <begin position="112"/>
        <end position="133"/>
    </location>
</feature>
<accession>A0AAN1XYV6</accession>
<dbReference type="RefSeq" id="WP_317995083.1">
    <property type="nucleotide sequence ID" value="NZ_AP025523.1"/>
</dbReference>
<protein>
    <submittedName>
        <fullName evidence="2">Membrane protein</fullName>
    </submittedName>
</protein>
<dbReference type="Proteomes" id="UP001317532">
    <property type="component" value="Chromosome"/>
</dbReference>
<feature type="transmembrane region" description="Helical" evidence="1">
    <location>
        <begin position="170"/>
        <end position="192"/>
    </location>
</feature>
<keyword evidence="3" id="KW-1185">Reference proteome</keyword>
<evidence type="ECO:0000256" key="1">
    <source>
        <dbReference type="SAM" id="Phobius"/>
    </source>
</evidence>
<reference evidence="2 3" key="1">
    <citation type="journal article" date="2022" name="ISME Commun">
        <title>Vulcanimicrobium alpinus gen. nov. sp. nov., the first cultivated representative of the candidate phylum 'Eremiobacterota', is a metabolically versatile aerobic anoxygenic phototroph.</title>
        <authorList>
            <person name="Yabe S."/>
            <person name="Muto K."/>
            <person name="Abe K."/>
            <person name="Yokota A."/>
            <person name="Staudigel H."/>
            <person name="Tebo B.M."/>
        </authorList>
    </citation>
    <scope>NUCLEOTIDE SEQUENCE [LARGE SCALE GENOMIC DNA]</scope>
    <source>
        <strain evidence="2 3">WC8-2</strain>
    </source>
</reference>
<dbReference type="InterPro" id="IPR007136">
    <property type="entry name" value="DUF347"/>
</dbReference>
<evidence type="ECO:0000313" key="3">
    <source>
        <dbReference type="Proteomes" id="UP001317532"/>
    </source>
</evidence>
<dbReference type="Pfam" id="PF03988">
    <property type="entry name" value="DUF347"/>
    <property type="match status" value="3"/>
</dbReference>
<feature type="transmembrane region" description="Helical" evidence="1">
    <location>
        <begin position="21"/>
        <end position="42"/>
    </location>
</feature>
<dbReference type="EMBL" id="AP025523">
    <property type="protein sequence ID" value="BDE07494.1"/>
    <property type="molecule type" value="Genomic_DNA"/>
</dbReference>
<feature type="transmembrane region" description="Helical" evidence="1">
    <location>
        <begin position="86"/>
        <end position="106"/>
    </location>
</feature>
<keyword evidence="1" id="KW-0472">Membrane</keyword>
<feature type="transmembrane region" description="Helical" evidence="1">
    <location>
        <begin position="54"/>
        <end position="74"/>
    </location>
</feature>
<dbReference type="AlphaFoldDB" id="A0AAN1XYV6"/>
<proteinExistence type="predicted"/>
<keyword evidence="1" id="KW-0812">Transmembrane</keyword>
<organism evidence="2 3">
    <name type="scientific">Vulcanimicrobium alpinum</name>
    <dbReference type="NCBI Taxonomy" id="3016050"/>
    <lineage>
        <taxon>Bacteria</taxon>
        <taxon>Bacillati</taxon>
        <taxon>Vulcanimicrobiota</taxon>
        <taxon>Vulcanimicrobiia</taxon>
        <taxon>Vulcanimicrobiales</taxon>
        <taxon>Vulcanimicrobiaceae</taxon>
        <taxon>Vulcanimicrobium</taxon>
    </lineage>
</organism>